<proteinExistence type="predicted"/>
<organism evidence="1 2">
    <name type="scientific">Bacillus cereus VD133</name>
    <dbReference type="NCBI Taxonomy" id="1053233"/>
    <lineage>
        <taxon>Bacteria</taxon>
        <taxon>Bacillati</taxon>
        <taxon>Bacillota</taxon>
        <taxon>Bacilli</taxon>
        <taxon>Bacillales</taxon>
        <taxon>Bacillaceae</taxon>
        <taxon>Bacillus</taxon>
        <taxon>Bacillus cereus group</taxon>
    </lineage>
</organism>
<dbReference type="AlphaFoldDB" id="A0A9W5PL04"/>
<accession>A0A9W5PL04</accession>
<protein>
    <submittedName>
        <fullName evidence="1">Uncharacterized protein</fullName>
    </submittedName>
</protein>
<evidence type="ECO:0000313" key="1">
    <source>
        <dbReference type="EMBL" id="EOO26194.1"/>
    </source>
</evidence>
<evidence type="ECO:0000313" key="2">
    <source>
        <dbReference type="Proteomes" id="UP000014018"/>
    </source>
</evidence>
<reference evidence="1 2" key="1">
    <citation type="submission" date="2012-12" db="EMBL/GenBank/DDBJ databases">
        <title>The Genome Sequence of Bacillus cereus VD133.</title>
        <authorList>
            <consortium name="The Broad Institute Genome Sequencing Platform"/>
            <consortium name="The Broad Institute Genome Sequencing Center for Infectious Disease"/>
            <person name="Feldgarden M."/>
            <person name="Van der Auwera G.A."/>
            <person name="Mahillon J."/>
            <person name="Duprez V."/>
            <person name="Timmery S."/>
            <person name="Mattelet C."/>
            <person name="Dierick K."/>
            <person name="Sun M."/>
            <person name="Yu Z."/>
            <person name="Zhu L."/>
            <person name="Hu X."/>
            <person name="Shank E.B."/>
            <person name="Swiecicka I."/>
            <person name="Hansen B.M."/>
            <person name="Andrup L."/>
            <person name="Walker B."/>
            <person name="Young S.K."/>
            <person name="Zeng Q."/>
            <person name="Gargeya S."/>
            <person name="Fitzgerald M."/>
            <person name="Haas B."/>
            <person name="Abouelleil A."/>
            <person name="Alvarado L."/>
            <person name="Arachchi H.M."/>
            <person name="Berlin A.M."/>
            <person name="Chapman S.B."/>
            <person name="Dewar J."/>
            <person name="Goldberg J."/>
            <person name="Griggs A."/>
            <person name="Gujja S."/>
            <person name="Hansen M."/>
            <person name="Howarth C."/>
            <person name="Imamovic A."/>
            <person name="Larimer J."/>
            <person name="McCowan C."/>
            <person name="Murphy C."/>
            <person name="Neiman D."/>
            <person name="Pearson M."/>
            <person name="Priest M."/>
            <person name="Roberts A."/>
            <person name="Saif S."/>
            <person name="Shea T."/>
            <person name="Sisk P."/>
            <person name="Sykes S."/>
            <person name="Wortman J."/>
            <person name="Nusbaum C."/>
            <person name="Birren B."/>
        </authorList>
    </citation>
    <scope>NUCLEOTIDE SEQUENCE [LARGE SCALE GENOMIC DNA]</scope>
    <source>
        <strain evidence="1 2">VD133</strain>
    </source>
</reference>
<dbReference type="Proteomes" id="UP000014018">
    <property type="component" value="Unassembled WGS sequence"/>
</dbReference>
<comment type="caution">
    <text evidence="1">The sequence shown here is derived from an EMBL/GenBank/DDBJ whole genome shotgun (WGS) entry which is preliminary data.</text>
</comment>
<sequence length="54" mass="6317">MLVNKAYKICIYPNKKCELRKPLVVVALYVSIFLLHRAHLIKEATGYDLVKRSR</sequence>
<gene>
    <name evidence="1" type="ORF">IIU_06036</name>
</gene>
<name>A0A9W5PL04_BACCE</name>
<dbReference type="EMBL" id="AHFB01000126">
    <property type="protein sequence ID" value="EOO26194.1"/>
    <property type="molecule type" value="Genomic_DNA"/>
</dbReference>